<evidence type="ECO:0000259" key="1">
    <source>
        <dbReference type="Pfam" id="PF01261"/>
    </source>
</evidence>
<dbReference type="Gene3D" id="3.20.20.150">
    <property type="entry name" value="Divalent-metal-dependent TIM barrel enzymes"/>
    <property type="match status" value="1"/>
</dbReference>
<dbReference type="Proteomes" id="UP001172054">
    <property type="component" value="Unassembled WGS sequence"/>
</dbReference>
<evidence type="ECO:0000313" key="3">
    <source>
        <dbReference type="Proteomes" id="UP001172054"/>
    </source>
</evidence>
<name>A0ABT8MPB1_9BACL</name>
<feature type="domain" description="Xylose isomerase-like TIM barrel" evidence="1">
    <location>
        <begin position="9"/>
        <end position="248"/>
    </location>
</feature>
<dbReference type="SUPFAM" id="SSF51658">
    <property type="entry name" value="Xylose isomerase-like"/>
    <property type="match status" value="1"/>
</dbReference>
<dbReference type="InterPro" id="IPR050312">
    <property type="entry name" value="IolE/XylAMocC-like"/>
</dbReference>
<accession>A0ABT8MPB1</accession>
<gene>
    <name evidence="2" type="ORF">QWY15_05310</name>
</gene>
<dbReference type="InterPro" id="IPR036237">
    <property type="entry name" value="Xyl_isomerase-like_sf"/>
</dbReference>
<keyword evidence="3" id="KW-1185">Reference proteome</keyword>
<dbReference type="PANTHER" id="PTHR12110">
    <property type="entry name" value="HYDROXYPYRUVATE ISOMERASE"/>
    <property type="match status" value="1"/>
</dbReference>
<protein>
    <submittedName>
        <fullName evidence="2">TIM barrel protein</fullName>
    </submittedName>
</protein>
<dbReference type="Pfam" id="PF01261">
    <property type="entry name" value="AP_endonuc_2"/>
    <property type="match status" value="1"/>
</dbReference>
<dbReference type="EMBL" id="JAUJWW010000002">
    <property type="protein sequence ID" value="MDN7226711.1"/>
    <property type="molecule type" value="Genomic_DNA"/>
</dbReference>
<proteinExistence type="predicted"/>
<dbReference type="RefSeq" id="WP_300984112.1">
    <property type="nucleotide sequence ID" value="NZ_CP129238.1"/>
</dbReference>
<evidence type="ECO:0000313" key="2">
    <source>
        <dbReference type="EMBL" id="MDN7226711.1"/>
    </source>
</evidence>
<comment type="caution">
    <text evidence="2">The sequence shown here is derived from an EMBL/GenBank/DDBJ whole genome shotgun (WGS) entry which is preliminary data.</text>
</comment>
<sequence length="251" mass="28750">MKRLEIENLELWAGEPHLFVYRNALRNIRTLKKEIRIRGLKVICYTPEQCVYPYNLAASDDHWRKISIDYFTDNLYAALELGADKMLVTSGIGDFSRSQEESWKYASDSIYQLTRIAEKEGVTLALEPLTRFESDLITDFKGLKKMIEQIQAPSLKGMIDSVAMQLAGETPDDYFSMLSELTHFHLIDGDGYSDAHLSLDEGVQDWRGYLTSLQHYGYKGTCTLEVMGSAYYQDPQAAIMKSLKKIKEMKI</sequence>
<dbReference type="InterPro" id="IPR013022">
    <property type="entry name" value="Xyl_isomerase-like_TIM-brl"/>
</dbReference>
<organism evidence="2 3">
    <name type="scientific">Planococcus liqunii</name>
    <dbReference type="NCBI Taxonomy" id="3058394"/>
    <lineage>
        <taxon>Bacteria</taxon>
        <taxon>Bacillati</taxon>
        <taxon>Bacillota</taxon>
        <taxon>Bacilli</taxon>
        <taxon>Bacillales</taxon>
        <taxon>Caryophanaceae</taxon>
        <taxon>Planococcus</taxon>
    </lineage>
</organism>
<reference evidence="2 3" key="1">
    <citation type="submission" date="2023-06" db="EMBL/GenBank/DDBJ databases">
        <title>Novel species in genus Planococcus.</title>
        <authorList>
            <person name="Ning S."/>
        </authorList>
    </citation>
    <scope>NUCLEOTIDE SEQUENCE [LARGE SCALE GENOMIC DNA]</scope>
    <source>
        <strain evidence="2 3">N064</strain>
    </source>
</reference>